<feature type="transmembrane region" description="Helical" evidence="1">
    <location>
        <begin position="7"/>
        <end position="35"/>
    </location>
</feature>
<dbReference type="Pfam" id="PF02501">
    <property type="entry name" value="T2SSI"/>
    <property type="match status" value="1"/>
</dbReference>
<accession>A0A1Q2HP76</accession>
<gene>
    <name evidence="3" type="ORF">L21SP3_00931</name>
</gene>
<reference evidence="4" key="1">
    <citation type="submission" date="2017-02" db="EMBL/GenBank/DDBJ databases">
        <title>Comparative genomics and description of representatives of a novel lineage of planctomycetes thriving in anoxic sediments.</title>
        <authorList>
            <person name="Spring S."/>
            <person name="Bunk B."/>
            <person name="Sproer C."/>
            <person name="Klenk H.-P."/>
        </authorList>
    </citation>
    <scope>NUCLEOTIDE SEQUENCE [LARGE SCALE GENOMIC DNA]</scope>
    <source>
        <strain evidence="4">L21-RPul-D3</strain>
    </source>
</reference>
<dbReference type="NCBIfam" id="TIGR02532">
    <property type="entry name" value="IV_pilin_GFxxxE"/>
    <property type="match status" value="1"/>
</dbReference>
<sequence length="124" mass="13877">MQACRKAFTLIEVLAAVVLVGIILPVAVSGISMAVRVGSNSAKIQRAAILAEDKLAEIRLEKLWTKSEQTGDFEEEGFDDYKWIMTAQDWTDPSLLEVDITVYWSGDIERDSIRLTTLVQQETD</sequence>
<organism evidence="3 4">
    <name type="scientific">Sedimentisphaera cyanobacteriorum</name>
    <dbReference type="NCBI Taxonomy" id="1940790"/>
    <lineage>
        <taxon>Bacteria</taxon>
        <taxon>Pseudomonadati</taxon>
        <taxon>Planctomycetota</taxon>
        <taxon>Phycisphaerae</taxon>
        <taxon>Sedimentisphaerales</taxon>
        <taxon>Sedimentisphaeraceae</taxon>
        <taxon>Sedimentisphaera</taxon>
    </lineage>
</organism>
<feature type="domain" description="Type II secretion system protein GspI C-terminal" evidence="2">
    <location>
        <begin position="47"/>
        <end position="119"/>
    </location>
</feature>
<dbReference type="Pfam" id="PF07963">
    <property type="entry name" value="N_methyl"/>
    <property type="match status" value="1"/>
</dbReference>
<dbReference type="KEGG" id="pbu:L21SP3_00931"/>
<dbReference type="Proteomes" id="UP000188273">
    <property type="component" value="Chromosome"/>
</dbReference>
<dbReference type="Gene3D" id="3.30.1300.30">
    <property type="entry name" value="GSPII I/J protein-like"/>
    <property type="match status" value="1"/>
</dbReference>
<dbReference type="AlphaFoldDB" id="A0A1Q2HP76"/>
<evidence type="ECO:0000313" key="3">
    <source>
        <dbReference type="EMBL" id="AQQ09131.1"/>
    </source>
</evidence>
<evidence type="ECO:0000313" key="4">
    <source>
        <dbReference type="Proteomes" id="UP000188273"/>
    </source>
</evidence>
<dbReference type="InterPro" id="IPR003413">
    <property type="entry name" value="T2SS_GspI_C"/>
</dbReference>
<dbReference type="GO" id="GO:0015628">
    <property type="term" value="P:protein secretion by the type II secretion system"/>
    <property type="evidence" value="ECO:0007669"/>
    <property type="project" value="InterPro"/>
</dbReference>
<dbReference type="InterPro" id="IPR045584">
    <property type="entry name" value="Pilin-like"/>
</dbReference>
<evidence type="ECO:0000259" key="2">
    <source>
        <dbReference type="Pfam" id="PF02501"/>
    </source>
</evidence>
<proteinExistence type="predicted"/>
<dbReference type="STRING" id="1940790.L21SP3_00931"/>
<evidence type="ECO:0000256" key="1">
    <source>
        <dbReference type="SAM" id="Phobius"/>
    </source>
</evidence>
<dbReference type="SUPFAM" id="SSF54523">
    <property type="entry name" value="Pili subunits"/>
    <property type="match status" value="1"/>
</dbReference>
<keyword evidence="1" id="KW-0472">Membrane</keyword>
<keyword evidence="4" id="KW-1185">Reference proteome</keyword>
<dbReference type="EMBL" id="CP019633">
    <property type="protein sequence ID" value="AQQ09131.1"/>
    <property type="molecule type" value="Genomic_DNA"/>
</dbReference>
<keyword evidence="1" id="KW-0812">Transmembrane</keyword>
<name>A0A1Q2HP76_9BACT</name>
<keyword evidence="1" id="KW-1133">Transmembrane helix</keyword>
<dbReference type="GO" id="GO:0015627">
    <property type="term" value="C:type II protein secretion system complex"/>
    <property type="evidence" value="ECO:0007669"/>
    <property type="project" value="InterPro"/>
</dbReference>
<protein>
    <submittedName>
        <fullName evidence="3">Type II secretion system protein I</fullName>
    </submittedName>
</protein>
<dbReference type="InterPro" id="IPR012902">
    <property type="entry name" value="N_methyl_site"/>
</dbReference>